<comment type="catalytic activity">
    <reaction evidence="11">
        <text>L-seryl-[protein] + ATP = O-phospho-L-seryl-[protein] + ADP + H(+)</text>
        <dbReference type="Rhea" id="RHEA:17989"/>
        <dbReference type="Rhea" id="RHEA-COMP:9863"/>
        <dbReference type="Rhea" id="RHEA-COMP:11604"/>
        <dbReference type="ChEBI" id="CHEBI:15378"/>
        <dbReference type="ChEBI" id="CHEBI:29999"/>
        <dbReference type="ChEBI" id="CHEBI:30616"/>
        <dbReference type="ChEBI" id="CHEBI:83421"/>
        <dbReference type="ChEBI" id="CHEBI:456216"/>
        <dbReference type="EC" id="2.7.11.17"/>
    </reaction>
</comment>
<evidence type="ECO:0000256" key="13">
    <source>
        <dbReference type="ARBA" id="ARBA00064333"/>
    </source>
</evidence>
<dbReference type="PROSITE" id="PS00107">
    <property type="entry name" value="PROTEIN_KINASE_ATP"/>
    <property type="match status" value="1"/>
</dbReference>
<keyword evidence="18" id="KW-1185">Reference proteome</keyword>
<comment type="subunit">
    <text evidence="13">CAMK2 is composed of four different chains: alpha, beta, gamma, and delta. The different isoforms assemble into homo- or heteromultimeric holoenzymes composed of 8 to 12 subunits.</text>
</comment>
<evidence type="ECO:0000259" key="16">
    <source>
        <dbReference type="PROSITE" id="PS50011"/>
    </source>
</evidence>
<dbReference type="GO" id="GO:0004683">
    <property type="term" value="F:calcium/calmodulin-dependent protein kinase activity"/>
    <property type="evidence" value="ECO:0007669"/>
    <property type="project" value="UniProtKB-EC"/>
</dbReference>
<feature type="compositionally biased region" description="Polar residues" evidence="15">
    <location>
        <begin position="350"/>
        <end position="359"/>
    </location>
</feature>
<dbReference type="AlphaFoldDB" id="A0A9J8BKA0"/>
<dbReference type="Pfam" id="PF08332">
    <property type="entry name" value="CaMKII_AD"/>
    <property type="match status" value="1"/>
</dbReference>
<dbReference type="SMART" id="SM00220">
    <property type="entry name" value="S_TKc"/>
    <property type="match status" value="1"/>
</dbReference>
<evidence type="ECO:0000256" key="3">
    <source>
        <dbReference type="ARBA" id="ARBA00022527"/>
    </source>
</evidence>
<evidence type="ECO:0000256" key="11">
    <source>
        <dbReference type="ARBA" id="ARBA00047430"/>
    </source>
</evidence>
<dbReference type="GO" id="GO:0005524">
    <property type="term" value="F:ATP binding"/>
    <property type="evidence" value="ECO:0007669"/>
    <property type="project" value="UniProtKB-UniRule"/>
</dbReference>
<organism evidence="17 18">
    <name type="scientific">Cyprinus carpio carpio</name>
    <dbReference type="NCBI Taxonomy" id="630221"/>
    <lineage>
        <taxon>Eukaryota</taxon>
        <taxon>Metazoa</taxon>
        <taxon>Chordata</taxon>
        <taxon>Craniata</taxon>
        <taxon>Vertebrata</taxon>
        <taxon>Euteleostomi</taxon>
        <taxon>Actinopterygii</taxon>
        <taxon>Neopterygii</taxon>
        <taxon>Teleostei</taxon>
        <taxon>Ostariophysi</taxon>
        <taxon>Cypriniformes</taxon>
        <taxon>Cyprinidae</taxon>
        <taxon>Cyprininae</taxon>
        <taxon>Cyprinus</taxon>
    </lineage>
</organism>
<dbReference type="InterPro" id="IPR008271">
    <property type="entry name" value="Ser/Thr_kinase_AS"/>
</dbReference>
<dbReference type="InterPro" id="IPR032710">
    <property type="entry name" value="NTF2-like_dom_sf"/>
</dbReference>
<feature type="region of interest" description="Disordered" evidence="15">
    <location>
        <begin position="413"/>
        <end position="502"/>
    </location>
</feature>
<evidence type="ECO:0000256" key="9">
    <source>
        <dbReference type="ARBA" id="ARBA00022860"/>
    </source>
</evidence>
<reference evidence="17" key="2">
    <citation type="submission" date="2025-09" db="UniProtKB">
        <authorList>
            <consortium name="Ensembl"/>
        </authorList>
    </citation>
    <scope>IDENTIFICATION</scope>
</reference>
<evidence type="ECO:0000256" key="15">
    <source>
        <dbReference type="SAM" id="MobiDB-lite"/>
    </source>
</evidence>
<dbReference type="Gene3D" id="3.10.450.50">
    <property type="match status" value="1"/>
</dbReference>
<name>A0A9J8BKA0_CYPCA</name>
<feature type="binding site" evidence="14">
    <location>
        <position position="42"/>
    </location>
    <ligand>
        <name>ATP</name>
        <dbReference type="ChEBI" id="CHEBI:30616"/>
    </ligand>
</feature>
<reference evidence="17" key="1">
    <citation type="submission" date="2025-08" db="UniProtKB">
        <authorList>
            <consortium name="Ensembl"/>
        </authorList>
    </citation>
    <scope>IDENTIFICATION</scope>
</reference>
<dbReference type="Pfam" id="PF00069">
    <property type="entry name" value="Pkinase"/>
    <property type="match status" value="1"/>
</dbReference>
<dbReference type="FunFam" id="3.30.200.20:FF:000002">
    <property type="entry name" value="Calcium/calmodulin-dependent protein kinase type II subunit delta isoform 2"/>
    <property type="match status" value="1"/>
</dbReference>
<dbReference type="FunFam" id="3.10.450.50:FF:000001">
    <property type="entry name" value="calcium/calmodulin-dependent protein kinase type II subunit gamma isoform X1"/>
    <property type="match status" value="1"/>
</dbReference>
<evidence type="ECO:0000313" key="17">
    <source>
        <dbReference type="Ensembl" id="ENSCCRP00000153655.1"/>
    </source>
</evidence>
<keyword evidence="4" id="KW-0597">Phosphoprotein</keyword>
<comment type="similarity">
    <text evidence="1">Belongs to the protein kinase superfamily. CAMK Ser/Thr protein kinase family. CaMK subfamily.</text>
</comment>
<evidence type="ECO:0000256" key="2">
    <source>
        <dbReference type="ARBA" id="ARBA00012434"/>
    </source>
</evidence>
<dbReference type="FunFam" id="1.10.510.10:FF:000001">
    <property type="entry name" value="Calcium/calmodulin-dependent protein kinase type II subunit delta"/>
    <property type="match status" value="1"/>
</dbReference>
<keyword evidence="9" id="KW-0112">Calmodulin-binding</keyword>
<dbReference type="SUPFAM" id="SSF56112">
    <property type="entry name" value="Protein kinase-like (PK-like)"/>
    <property type="match status" value="1"/>
</dbReference>
<dbReference type="GO" id="GO:0043226">
    <property type="term" value="C:organelle"/>
    <property type="evidence" value="ECO:0007669"/>
    <property type="project" value="UniProtKB-ARBA"/>
</dbReference>
<dbReference type="PANTHER" id="PTHR24347">
    <property type="entry name" value="SERINE/THREONINE-PROTEIN KINASE"/>
    <property type="match status" value="1"/>
</dbReference>
<accession>A0A9J8BKA0</accession>
<dbReference type="SUPFAM" id="SSF54427">
    <property type="entry name" value="NTF2-like"/>
    <property type="match status" value="1"/>
</dbReference>
<evidence type="ECO:0000256" key="6">
    <source>
        <dbReference type="ARBA" id="ARBA00022741"/>
    </source>
</evidence>
<keyword evidence="5" id="KW-0808">Transferase</keyword>
<dbReference type="PROSITE" id="PS00108">
    <property type="entry name" value="PROTEIN_KINASE_ST"/>
    <property type="match status" value="1"/>
</dbReference>
<feature type="region of interest" description="Disordered" evidence="15">
    <location>
        <begin position="323"/>
        <end position="397"/>
    </location>
</feature>
<evidence type="ECO:0000256" key="12">
    <source>
        <dbReference type="ARBA" id="ARBA00056581"/>
    </source>
</evidence>
<evidence type="ECO:0000256" key="10">
    <source>
        <dbReference type="ARBA" id="ARBA00047307"/>
    </source>
</evidence>
<dbReference type="InterPro" id="IPR013543">
    <property type="entry name" value="Ca/CaM-dep_prot_kinase-assoc"/>
</dbReference>
<feature type="compositionally biased region" description="Low complexity" evidence="15">
    <location>
        <begin position="490"/>
        <end position="499"/>
    </location>
</feature>
<evidence type="ECO:0000256" key="1">
    <source>
        <dbReference type="ARBA" id="ARBA00005354"/>
    </source>
</evidence>
<keyword evidence="3" id="KW-0723">Serine/threonine-protein kinase</keyword>
<dbReference type="InterPro" id="IPR017441">
    <property type="entry name" value="Protein_kinase_ATP_BS"/>
</dbReference>
<proteinExistence type="inferred from homology"/>
<dbReference type="Gene3D" id="6.10.140.620">
    <property type="match status" value="1"/>
</dbReference>
<dbReference type="InterPro" id="IPR000719">
    <property type="entry name" value="Prot_kinase_dom"/>
</dbReference>
<feature type="domain" description="Protein kinase" evidence="16">
    <location>
        <begin position="13"/>
        <end position="271"/>
    </location>
</feature>
<dbReference type="GeneTree" id="ENSGT00940000158973"/>
<evidence type="ECO:0000256" key="5">
    <source>
        <dbReference type="ARBA" id="ARBA00022679"/>
    </source>
</evidence>
<comment type="function">
    <text evidence="12">CaM-kinase II (CAMK2) is a prominent kinase in the central nervous system.</text>
</comment>
<evidence type="ECO:0000256" key="4">
    <source>
        <dbReference type="ARBA" id="ARBA00022553"/>
    </source>
</evidence>
<evidence type="ECO:0000256" key="8">
    <source>
        <dbReference type="ARBA" id="ARBA00022840"/>
    </source>
</evidence>
<evidence type="ECO:0000256" key="7">
    <source>
        <dbReference type="ARBA" id="ARBA00022777"/>
    </source>
</evidence>
<dbReference type="InterPro" id="IPR011009">
    <property type="entry name" value="Kinase-like_dom_sf"/>
</dbReference>
<dbReference type="EC" id="2.7.11.17" evidence="2"/>
<dbReference type="Ensembl" id="ENSCCRT00000127117.1">
    <property type="protein sequence ID" value="ENSCCRP00000153655.1"/>
    <property type="gene ID" value="ENSCCRG00000059625.1"/>
</dbReference>
<protein>
    <recommendedName>
        <fullName evidence="2">calcium/calmodulin-dependent protein kinase</fullName>
        <ecNumber evidence="2">2.7.11.17</ecNumber>
    </recommendedName>
</protein>
<feature type="compositionally biased region" description="Polar residues" evidence="15">
    <location>
        <begin position="373"/>
        <end position="385"/>
    </location>
</feature>
<dbReference type="Proteomes" id="UP001108240">
    <property type="component" value="Unplaced"/>
</dbReference>
<evidence type="ECO:0000256" key="14">
    <source>
        <dbReference type="PROSITE-ProRule" id="PRU10141"/>
    </source>
</evidence>
<dbReference type="Gene3D" id="3.30.200.20">
    <property type="entry name" value="Phosphorylase Kinase, domain 1"/>
    <property type="match status" value="1"/>
</dbReference>
<keyword evidence="6 14" id="KW-0547">Nucleotide-binding</keyword>
<sequence length="634" mass="70192">MATTTCTRFTDEYQLYEELGKGAFSVVRRCVKLSTGQEYAAKIINTKKLSARDHQKLEREARICRLLKHPNIVRLHDSISEEGFHYLLFDLVTGGELFEDIVAREYYSEADASHCIHQILDSVHHIHQHDIVHRDLKPENLLLASKCKNAAVKLADFGLAIEVQGDQQAWFGFAGTPGYLSPEVLRKEAYGKPVDIWACGVILYILLVGYPPFWDEDQHKLYQQIKAGAYDFPSPEWDTVTPEAKNLINQMLTINPAKRITAQEALKHPWVCQRSTVASMMHRQETVECLKKFNARRKLKGAILTTMLVSRNFSAAKSLLNKKADVKPQTNSTKNSIVTSPKGNLPSPALESSDSSNATVEDEEMKGKLVDNRSVQSNPSTQPDSAHTPPGPSPALFTATKFTDLLGVVRRGSVPTSDVEGGSTITPAVVSAPSTPQTPSIPIQMSRLTDLVSSVRRPTAPHTDSEPSAASRPFTAPVSAPSQPSPSPAQPSSSPLPSAHSRKQEIIKITEQLIEAINNGDFEAYAKICDPGLTCFEPEALGNLVEGMDFHRFYFENLLSKNSKPIHTTILNPHVHLIGEEAACIAYIRLTQYVDGQGRPRSSQSEETRVWHRRDSKWQNVHFHCSGAPAAPLQ</sequence>
<dbReference type="Gene3D" id="1.10.510.10">
    <property type="entry name" value="Transferase(Phosphotransferase) domain 1"/>
    <property type="match status" value="1"/>
</dbReference>
<dbReference type="GO" id="GO:0005516">
    <property type="term" value="F:calmodulin binding"/>
    <property type="evidence" value="ECO:0007669"/>
    <property type="project" value="UniProtKB-KW"/>
</dbReference>
<feature type="compositionally biased region" description="Polar residues" evidence="15">
    <location>
        <begin position="432"/>
        <end position="447"/>
    </location>
</feature>
<dbReference type="CDD" id="cd14086">
    <property type="entry name" value="STKc_CaMKII"/>
    <property type="match status" value="1"/>
</dbReference>
<evidence type="ECO:0000313" key="18">
    <source>
        <dbReference type="Proteomes" id="UP001108240"/>
    </source>
</evidence>
<keyword evidence="7" id="KW-0418">Kinase</keyword>
<feature type="compositionally biased region" description="Polar residues" evidence="15">
    <location>
        <begin position="328"/>
        <end position="342"/>
    </location>
</feature>
<dbReference type="PROSITE" id="PS50011">
    <property type="entry name" value="PROTEIN_KINASE_DOM"/>
    <property type="match status" value="1"/>
</dbReference>
<comment type="catalytic activity">
    <reaction evidence="10">
        <text>L-threonyl-[protein] + ATP = O-phospho-L-threonyl-[protein] + ADP + H(+)</text>
        <dbReference type="Rhea" id="RHEA:46608"/>
        <dbReference type="Rhea" id="RHEA-COMP:11060"/>
        <dbReference type="Rhea" id="RHEA-COMP:11605"/>
        <dbReference type="ChEBI" id="CHEBI:15378"/>
        <dbReference type="ChEBI" id="CHEBI:30013"/>
        <dbReference type="ChEBI" id="CHEBI:30616"/>
        <dbReference type="ChEBI" id="CHEBI:61977"/>
        <dbReference type="ChEBI" id="CHEBI:456216"/>
        <dbReference type="EC" id="2.7.11.17"/>
    </reaction>
</comment>
<keyword evidence="8 14" id="KW-0067">ATP-binding</keyword>